<reference evidence="1" key="1">
    <citation type="submission" date="2020-06" db="EMBL/GenBank/DDBJ databases">
        <title>WGS assembly of Ceratodon purpureus strain R40.</title>
        <authorList>
            <person name="Carey S.B."/>
            <person name="Jenkins J."/>
            <person name="Shu S."/>
            <person name="Lovell J.T."/>
            <person name="Sreedasyam A."/>
            <person name="Maumus F."/>
            <person name="Tiley G.P."/>
            <person name="Fernandez-Pozo N."/>
            <person name="Barry K."/>
            <person name="Chen C."/>
            <person name="Wang M."/>
            <person name="Lipzen A."/>
            <person name="Daum C."/>
            <person name="Saski C.A."/>
            <person name="Payton A.C."/>
            <person name="Mcbreen J.C."/>
            <person name="Conrad R.E."/>
            <person name="Kollar L.M."/>
            <person name="Olsson S."/>
            <person name="Huttunen S."/>
            <person name="Landis J.B."/>
            <person name="Wickett N.J."/>
            <person name="Johnson M.G."/>
            <person name="Rensing S.A."/>
            <person name="Grimwood J."/>
            <person name="Schmutz J."/>
            <person name="Mcdaniel S.F."/>
        </authorList>
    </citation>
    <scope>NUCLEOTIDE SEQUENCE</scope>
    <source>
        <strain evidence="1">R40</strain>
    </source>
</reference>
<dbReference type="AlphaFoldDB" id="A0A8T0HVV5"/>
<organism evidence="1 2">
    <name type="scientific">Ceratodon purpureus</name>
    <name type="common">Fire moss</name>
    <name type="synonym">Dicranum purpureum</name>
    <dbReference type="NCBI Taxonomy" id="3225"/>
    <lineage>
        <taxon>Eukaryota</taxon>
        <taxon>Viridiplantae</taxon>
        <taxon>Streptophyta</taxon>
        <taxon>Embryophyta</taxon>
        <taxon>Bryophyta</taxon>
        <taxon>Bryophytina</taxon>
        <taxon>Bryopsida</taxon>
        <taxon>Dicranidae</taxon>
        <taxon>Pseudoditrichales</taxon>
        <taxon>Ditrichaceae</taxon>
        <taxon>Ceratodon</taxon>
    </lineage>
</organism>
<proteinExistence type="predicted"/>
<protein>
    <submittedName>
        <fullName evidence="1">Uncharacterized protein</fullName>
    </submittedName>
</protein>
<comment type="caution">
    <text evidence="1">The sequence shown here is derived from an EMBL/GenBank/DDBJ whole genome shotgun (WGS) entry which is preliminary data.</text>
</comment>
<evidence type="ECO:0000313" key="1">
    <source>
        <dbReference type="EMBL" id="KAG0574633.1"/>
    </source>
</evidence>
<sequence length="111" mass="12442">MRTFDRDARSWGCNNAIFYCVELHCLFGSLDVQDCGKDKNLSPCLDEIILALLQKLAVFDDGRSSFKLTFVASLAPFYSRLLITCILSCVVLEPVAEKCMLLHDVCETCLP</sequence>
<dbReference type="EMBL" id="CM026426">
    <property type="protein sequence ID" value="KAG0574633.1"/>
    <property type="molecule type" value="Genomic_DNA"/>
</dbReference>
<gene>
    <name evidence="1" type="ORF">KC19_VG278300</name>
</gene>
<name>A0A8T0HVV5_CERPU</name>
<evidence type="ECO:0000313" key="2">
    <source>
        <dbReference type="Proteomes" id="UP000822688"/>
    </source>
</evidence>
<accession>A0A8T0HVV5</accession>
<dbReference type="Proteomes" id="UP000822688">
    <property type="component" value="Chromosome V"/>
</dbReference>
<keyword evidence="2" id="KW-1185">Reference proteome</keyword>